<evidence type="ECO:0000313" key="2">
    <source>
        <dbReference type="EMBL" id="KAK9266996.1"/>
    </source>
</evidence>
<accession>A0AAP0N770</accession>
<organism evidence="2 3">
    <name type="scientific">Liquidambar formosana</name>
    <name type="common">Formosan gum</name>
    <dbReference type="NCBI Taxonomy" id="63359"/>
    <lineage>
        <taxon>Eukaryota</taxon>
        <taxon>Viridiplantae</taxon>
        <taxon>Streptophyta</taxon>
        <taxon>Embryophyta</taxon>
        <taxon>Tracheophyta</taxon>
        <taxon>Spermatophyta</taxon>
        <taxon>Magnoliopsida</taxon>
        <taxon>eudicotyledons</taxon>
        <taxon>Gunneridae</taxon>
        <taxon>Pentapetalae</taxon>
        <taxon>Saxifragales</taxon>
        <taxon>Altingiaceae</taxon>
        <taxon>Liquidambar</taxon>
    </lineage>
</organism>
<feature type="compositionally biased region" description="Basic and acidic residues" evidence="1">
    <location>
        <begin position="64"/>
        <end position="80"/>
    </location>
</feature>
<gene>
    <name evidence="2" type="ORF">L1049_021390</name>
</gene>
<proteinExistence type="predicted"/>
<comment type="caution">
    <text evidence="2">The sequence shown here is derived from an EMBL/GenBank/DDBJ whole genome shotgun (WGS) entry which is preliminary data.</text>
</comment>
<evidence type="ECO:0000313" key="3">
    <source>
        <dbReference type="Proteomes" id="UP001415857"/>
    </source>
</evidence>
<dbReference type="AlphaFoldDB" id="A0AAP0N770"/>
<name>A0AAP0N770_LIQFO</name>
<dbReference type="GO" id="GO:0007623">
    <property type="term" value="P:circadian rhythm"/>
    <property type="evidence" value="ECO:0007669"/>
    <property type="project" value="InterPro"/>
</dbReference>
<feature type="region of interest" description="Disordered" evidence="1">
    <location>
        <begin position="43"/>
        <end position="83"/>
    </location>
</feature>
<dbReference type="Proteomes" id="UP001415857">
    <property type="component" value="Unassembled WGS sequence"/>
</dbReference>
<protein>
    <submittedName>
        <fullName evidence="2">Uncharacterized protein</fullName>
    </submittedName>
</protein>
<sequence length="170" mass="18738">MDEETSVEESVLQDLEMVMVQLTEQTRICFRDSLYRLANNSKQHTITQSQNRDLALEKPPTSTVHDETSRSGRPKARESETNTIDRAIANLMFSKMGFNAHDLPTESVNFEEGAIETTGPCDSSLNQSHIPGSPHPTIVHGDAEVPIFGQENPASMKNPVVSAIAIMDSI</sequence>
<reference evidence="2 3" key="1">
    <citation type="journal article" date="2024" name="Plant J.">
        <title>Genome sequences and population genomics reveal climatic adaptation and genomic divergence between two closely related sweetgum species.</title>
        <authorList>
            <person name="Xu W.Q."/>
            <person name="Ren C.Q."/>
            <person name="Zhang X.Y."/>
            <person name="Comes H.P."/>
            <person name="Liu X.H."/>
            <person name="Li Y.G."/>
            <person name="Kettle C.J."/>
            <person name="Jalonen R."/>
            <person name="Gaisberger H."/>
            <person name="Ma Y.Z."/>
            <person name="Qiu Y.X."/>
        </authorList>
    </citation>
    <scope>NUCLEOTIDE SEQUENCE [LARGE SCALE GENOMIC DNA]</scope>
    <source>
        <strain evidence="2">Hangzhou</strain>
    </source>
</reference>
<dbReference type="GO" id="GO:0006355">
    <property type="term" value="P:regulation of DNA-templated transcription"/>
    <property type="evidence" value="ECO:0007669"/>
    <property type="project" value="InterPro"/>
</dbReference>
<dbReference type="PANTHER" id="PTHR33334">
    <property type="entry name" value="PROTEIN LNK1"/>
    <property type="match status" value="1"/>
</dbReference>
<dbReference type="PANTHER" id="PTHR33334:SF10">
    <property type="entry name" value="PROTEIN LNK4"/>
    <property type="match status" value="1"/>
</dbReference>
<keyword evidence="3" id="KW-1185">Reference proteome</keyword>
<dbReference type="EMBL" id="JBBPBK010000033">
    <property type="protein sequence ID" value="KAK9266996.1"/>
    <property type="molecule type" value="Genomic_DNA"/>
</dbReference>
<dbReference type="InterPro" id="IPR039928">
    <property type="entry name" value="LNK"/>
</dbReference>
<evidence type="ECO:0000256" key="1">
    <source>
        <dbReference type="SAM" id="MobiDB-lite"/>
    </source>
</evidence>
<feature type="compositionally biased region" description="Polar residues" evidence="1">
    <location>
        <begin position="43"/>
        <end position="52"/>
    </location>
</feature>